<gene>
    <name evidence="1" type="ORF">HPB49_006282</name>
</gene>
<accession>A0ACB8DVV2</accession>
<protein>
    <submittedName>
        <fullName evidence="1">Uncharacterized protein</fullName>
    </submittedName>
</protein>
<evidence type="ECO:0000313" key="1">
    <source>
        <dbReference type="EMBL" id="KAH7978647.1"/>
    </source>
</evidence>
<comment type="caution">
    <text evidence="1">The sequence shown here is derived from an EMBL/GenBank/DDBJ whole genome shotgun (WGS) entry which is preliminary data.</text>
</comment>
<keyword evidence="2" id="KW-1185">Reference proteome</keyword>
<sequence>MYALVRFLDHDHAHDTRRYVVRVDDIRDFHPEHETDFDGKAVYFVHWEDNVDSDNTGDYRAQILRLGATEKETREAPKRIPIPKMIIDEDFDDEESVPKKATFHLQRGICLTSIQAKRIFSHKKPTLVVKETAQAIWSQKGLASRSVKGGIAPRKKSLGEPAKPALTPEKVNIVEATLSHWARVNDLDSSAIAANLTNILSEKIQDCIKAERKRALNE</sequence>
<name>A0ACB8DVV2_DERSI</name>
<dbReference type="EMBL" id="CM023470">
    <property type="protein sequence ID" value="KAH7978647.1"/>
    <property type="molecule type" value="Genomic_DNA"/>
</dbReference>
<proteinExistence type="predicted"/>
<evidence type="ECO:0000313" key="2">
    <source>
        <dbReference type="Proteomes" id="UP000821865"/>
    </source>
</evidence>
<reference evidence="1" key="1">
    <citation type="submission" date="2020-05" db="EMBL/GenBank/DDBJ databases">
        <title>Large-scale comparative analyses of tick genomes elucidate their genetic diversity and vector capacities.</title>
        <authorList>
            <person name="Jia N."/>
            <person name="Wang J."/>
            <person name="Shi W."/>
            <person name="Du L."/>
            <person name="Sun Y."/>
            <person name="Zhan W."/>
            <person name="Jiang J."/>
            <person name="Wang Q."/>
            <person name="Zhang B."/>
            <person name="Ji P."/>
            <person name="Sakyi L.B."/>
            <person name="Cui X."/>
            <person name="Yuan T."/>
            <person name="Jiang B."/>
            <person name="Yang W."/>
            <person name="Lam T.T.-Y."/>
            <person name="Chang Q."/>
            <person name="Ding S."/>
            <person name="Wang X."/>
            <person name="Zhu J."/>
            <person name="Ruan X."/>
            <person name="Zhao L."/>
            <person name="Wei J."/>
            <person name="Que T."/>
            <person name="Du C."/>
            <person name="Cheng J."/>
            <person name="Dai P."/>
            <person name="Han X."/>
            <person name="Huang E."/>
            <person name="Gao Y."/>
            <person name="Liu J."/>
            <person name="Shao H."/>
            <person name="Ye R."/>
            <person name="Li L."/>
            <person name="Wei W."/>
            <person name="Wang X."/>
            <person name="Wang C."/>
            <person name="Yang T."/>
            <person name="Huo Q."/>
            <person name="Li W."/>
            <person name="Guo W."/>
            <person name="Chen H."/>
            <person name="Zhou L."/>
            <person name="Ni X."/>
            <person name="Tian J."/>
            <person name="Zhou Y."/>
            <person name="Sheng Y."/>
            <person name="Liu T."/>
            <person name="Pan Y."/>
            <person name="Xia L."/>
            <person name="Li J."/>
            <person name="Zhao F."/>
            <person name="Cao W."/>
        </authorList>
    </citation>
    <scope>NUCLEOTIDE SEQUENCE</scope>
    <source>
        <strain evidence="1">Dsil-2018</strain>
    </source>
</reference>
<dbReference type="Proteomes" id="UP000821865">
    <property type="component" value="Chromosome 1"/>
</dbReference>
<organism evidence="1 2">
    <name type="scientific">Dermacentor silvarum</name>
    <name type="common">Tick</name>
    <dbReference type="NCBI Taxonomy" id="543639"/>
    <lineage>
        <taxon>Eukaryota</taxon>
        <taxon>Metazoa</taxon>
        <taxon>Ecdysozoa</taxon>
        <taxon>Arthropoda</taxon>
        <taxon>Chelicerata</taxon>
        <taxon>Arachnida</taxon>
        <taxon>Acari</taxon>
        <taxon>Parasitiformes</taxon>
        <taxon>Ixodida</taxon>
        <taxon>Ixodoidea</taxon>
        <taxon>Ixodidae</taxon>
        <taxon>Rhipicephalinae</taxon>
        <taxon>Dermacentor</taxon>
    </lineage>
</organism>